<feature type="signal peptide" evidence="1">
    <location>
        <begin position="1"/>
        <end position="21"/>
    </location>
</feature>
<dbReference type="Pfam" id="PF07995">
    <property type="entry name" value="GSDH"/>
    <property type="match status" value="1"/>
</dbReference>
<keyword evidence="4" id="KW-1185">Reference proteome</keyword>
<keyword evidence="1" id="KW-0732">Signal</keyword>
<evidence type="ECO:0000313" key="4">
    <source>
        <dbReference type="Proteomes" id="UP000675747"/>
    </source>
</evidence>
<dbReference type="Gene3D" id="2.120.10.30">
    <property type="entry name" value="TolB, C-terminal domain"/>
    <property type="match status" value="1"/>
</dbReference>
<gene>
    <name evidence="3" type="ORF">KB893_013135</name>
</gene>
<dbReference type="PANTHER" id="PTHR19328:SF75">
    <property type="entry name" value="ALDOSE SUGAR DEHYDROGENASE YLII"/>
    <property type="match status" value="1"/>
</dbReference>
<feature type="domain" description="Glucose/Sorbosone dehydrogenase" evidence="2">
    <location>
        <begin position="36"/>
        <end position="363"/>
    </location>
</feature>
<dbReference type="InterPro" id="IPR011041">
    <property type="entry name" value="Quinoprot_gluc/sorb_DH_b-prop"/>
</dbReference>
<dbReference type="InterPro" id="IPR012938">
    <property type="entry name" value="Glc/Sorbosone_DH"/>
</dbReference>
<name>A0AAP2CEW2_9GAMM</name>
<accession>A0AAP2CEW2</accession>
<proteinExistence type="predicted"/>
<sequence length="366" mass="39570">MSLRILVLALCMACLAAPAAAQPSAEYRLRTVLRGLAHPWALVFLPDGRALLTERSGRLRLVVHGRLLAEPVAGLPRDIYVEGEAGLLDVAIDPGFARNGVVYLTLTRGDRDANATCVLRGRLVGTRLEDVRTLFESRPRKRGAVHNGGRMVVLADGSLVVATGEGSDRREAAQDPRSHLGKLLRIAGDGTVPPGNPFVARADAAPEVYTLGHRNVQGLALVEGVLYASEHGPRGGDELNRIEPGANYGWPLATRGLDYAWVRVSPFTSLPGLVDPRYVWTPAIAPAGLLHYDGEMFPEWRGDLFVPALVGRSVRRIRLDVHGEVLEEEVLFAELDARIRTIAQAPDGALWLVTDGAAGRVVRVGR</sequence>
<comment type="caution">
    <text evidence="3">The sequence shown here is derived from an EMBL/GenBank/DDBJ whole genome shotgun (WGS) entry which is preliminary data.</text>
</comment>
<dbReference type="RefSeq" id="WP_213173791.1">
    <property type="nucleotide sequence ID" value="NZ_JAGQFT020000009.1"/>
</dbReference>
<protein>
    <submittedName>
        <fullName evidence="3">PQQ-dependent sugar dehydrogenase</fullName>
    </submittedName>
</protein>
<evidence type="ECO:0000259" key="2">
    <source>
        <dbReference type="Pfam" id="PF07995"/>
    </source>
</evidence>
<dbReference type="Proteomes" id="UP000675747">
    <property type="component" value="Unassembled WGS sequence"/>
</dbReference>
<evidence type="ECO:0000313" key="3">
    <source>
        <dbReference type="EMBL" id="MBS7458077.1"/>
    </source>
</evidence>
<dbReference type="EMBL" id="JAGQFT020000009">
    <property type="protein sequence ID" value="MBS7458077.1"/>
    <property type="molecule type" value="Genomic_DNA"/>
</dbReference>
<organism evidence="3 4">
    <name type="scientific">Coralloluteibacterium stylophorae</name>
    <dbReference type="NCBI Taxonomy" id="1776034"/>
    <lineage>
        <taxon>Bacteria</taxon>
        <taxon>Pseudomonadati</taxon>
        <taxon>Pseudomonadota</taxon>
        <taxon>Gammaproteobacteria</taxon>
        <taxon>Lysobacterales</taxon>
        <taxon>Lysobacteraceae</taxon>
        <taxon>Coralloluteibacterium</taxon>
    </lineage>
</organism>
<dbReference type="AlphaFoldDB" id="A0AAP2CEW2"/>
<dbReference type="SUPFAM" id="SSF50952">
    <property type="entry name" value="Soluble quinoprotein glucose dehydrogenase"/>
    <property type="match status" value="1"/>
</dbReference>
<reference evidence="3 4" key="1">
    <citation type="journal article" date="2021" name="Microbiol. Resour. Announc.">
        <title>Draft Genome Sequence of Coralloluteibacterium stylophorae LMG 29479T.</title>
        <authorList>
            <person name="Karlyshev A.V."/>
            <person name="Kudryashova E.B."/>
            <person name="Ariskina E.V."/>
            <person name="Conroy A.P."/>
            <person name="Abidueva E.Y."/>
        </authorList>
    </citation>
    <scope>NUCLEOTIDE SEQUENCE [LARGE SCALE GENOMIC DNA]</scope>
    <source>
        <strain evidence="3 4">LMG 29479</strain>
    </source>
</reference>
<evidence type="ECO:0000256" key="1">
    <source>
        <dbReference type="SAM" id="SignalP"/>
    </source>
</evidence>
<feature type="chain" id="PRO_5043023803" evidence="1">
    <location>
        <begin position="22"/>
        <end position="366"/>
    </location>
</feature>
<dbReference type="InterPro" id="IPR011042">
    <property type="entry name" value="6-blade_b-propeller_TolB-like"/>
</dbReference>
<dbReference type="PANTHER" id="PTHR19328">
    <property type="entry name" value="HEDGEHOG-INTERACTING PROTEIN"/>
    <property type="match status" value="1"/>
</dbReference>